<dbReference type="Proteomes" id="UP000435060">
    <property type="component" value="Unassembled WGS sequence"/>
</dbReference>
<dbReference type="RefSeq" id="WP_154607755.1">
    <property type="nucleotide sequence ID" value="NZ_CP072115.1"/>
</dbReference>
<evidence type="ECO:0000256" key="1">
    <source>
        <dbReference type="SAM" id="Phobius"/>
    </source>
</evidence>
<reference evidence="3 5" key="1">
    <citation type="submission" date="2019-10" db="EMBL/GenBank/DDBJ databases">
        <title>Streptococcis sp, isolated from the respiratory tract of Marmot.</title>
        <authorList>
            <person name="Zhang G."/>
        </authorList>
    </citation>
    <scope>NUCLEOTIDE SEQUENCE [LARGE SCALE GENOMIC DNA]</scope>
    <source>
        <strain evidence="3">Zg-70</strain>
        <strain evidence="5">zg-70</strain>
    </source>
</reference>
<dbReference type="EMBL" id="WLCG01000002">
    <property type="protein sequence ID" value="MTB63734.1"/>
    <property type="molecule type" value="Genomic_DNA"/>
</dbReference>
<evidence type="ECO:0000313" key="4">
    <source>
        <dbReference type="Proteomes" id="UP000435060"/>
    </source>
</evidence>
<dbReference type="Proteomes" id="UP000435423">
    <property type="component" value="Unassembled WGS sequence"/>
</dbReference>
<keyword evidence="1" id="KW-1133">Transmembrane helix</keyword>
<keyword evidence="1" id="KW-0472">Membrane</keyword>
<gene>
    <name evidence="2" type="ORF">GGG87_01745</name>
    <name evidence="3" type="ORF">GGH11_01745</name>
</gene>
<dbReference type="EMBL" id="WUBJ01000002">
    <property type="protein sequence ID" value="MWV55715.1"/>
    <property type="molecule type" value="Genomic_DNA"/>
</dbReference>
<dbReference type="AlphaFoldDB" id="A0A6I4RNJ7"/>
<feature type="transmembrane region" description="Helical" evidence="1">
    <location>
        <begin position="124"/>
        <end position="143"/>
    </location>
</feature>
<evidence type="ECO:0008006" key="6">
    <source>
        <dbReference type="Google" id="ProtNLM"/>
    </source>
</evidence>
<protein>
    <recommendedName>
        <fullName evidence="6">DUF2812 domain-containing protein</fullName>
    </recommendedName>
</protein>
<comment type="caution">
    <text evidence="3">The sequence shown here is derived from an EMBL/GenBank/DDBJ whole genome shotgun (WGS) entry which is preliminary data.</text>
</comment>
<keyword evidence="4" id="KW-1185">Reference proteome</keyword>
<proteinExistence type="predicted"/>
<reference evidence="2 4" key="2">
    <citation type="submission" date="2019-11" db="EMBL/GenBank/DDBJ databases">
        <title>Streptococcis sp. isolated from the respiratory tract of Marmot.</title>
        <authorList>
            <person name="Zhang G."/>
        </authorList>
    </citation>
    <scope>NUCLEOTIDE SEQUENCE [LARGE SCALE GENOMIC DNA]</scope>
    <source>
        <strain evidence="4">zg-86</strain>
        <strain evidence="2">Zg-86</strain>
    </source>
</reference>
<name>A0A6I4RNJ7_9STRE</name>
<feature type="transmembrane region" description="Helical" evidence="1">
    <location>
        <begin position="92"/>
        <end position="112"/>
    </location>
</feature>
<evidence type="ECO:0000313" key="5">
    <source>
        <dbReference type="Proteomes" id="UP000435423"/>
    </source>
</evidence>
<organism evidence="3 5">
    <name type="scientific">Streptococcus zhangguiae</name>
    <dbReference type="NCBI Taxonomy" id="2664091"/>
    <lineage>
        <taxon>Bacteria</taxon>
        <taxon>Bacillati</taxon>
        <taxon>Bacillota</taxon>
        <taxon>Bacilli</taxon>
        <taxon>Lactobacillales</taxon>
        <taxon>Streptococcaceae</taxon>
        <taxon>Streptococcus</taxon>
    </lineage>
</organism>
<sequence length="147" mass="17381">MKQQRFKAFQPNQMEEYLKQMHQSGQALKEVFPWSGKMVFFPCKSEEMVCGVSPYVVWRKPVAAVGTPDEALLYNDRSSIYAYQKRIVTNRILSTAILPWISLANSSIWRIAEWKWQQFAWNGMMLLIWLSFVAYQLCTLYRLKKEL</sequence>
<evidence type="ECO:0000313" key="3">
    <source>
        <dbReference type="EMBL" id="MWV55715.1"/>
    </source>
</evidence>
<evidence type="ECO:0000313" key="2">
    <source>
        <dbReference type="EMBL" id="MTB63734.1"/>
    </source>
</evidence>
<keyword evidence="1" id="KW-0812">Transmembrane</keyword>
<accession>A0A6I4RNJ7</accession>